<dbReference type="HOGENOM" id="CLU_1963832_0_0_1"/>
<sequence>MGSICVARHQNLASITQSDVEVAEEQAINDQVSTISCNFISTLELQFKSTASQNQIEHQQTQRISLELSQIGQQIERKGILKNTNPHYEEELRILSQTIKINQEEMHYEKLVNYLRARKIQGSYKINL</sequence>
<proteinExistence type="predicted"/>
<evidence type="ECO:0000313" key="1">
    <source>
        <dbReference type="EMBL" id="CAK78334.1"/>
    </source>
</evidence>
<dbReference type="AlphaFoldDB" id="A0D5L7"/>
<dbReference type="OrthoDB" id="306470at2759"/>
<dbReference type="Proteomes" id="UP000000600">
    <property type="component" value="Unassembled WGS sequence"/>
</dbReference>
<protein>
    <submittedName>
        <fullName evidence="1">Uncharacterized protein</fullName>
    </submittedName>
</protein>
<gene>
    <name evidence="1" type="ORF">GSPATT00013764001</name>
</gene>
<accession>A0D5L7</accession>
<name>A0D5L7_PARTE</name>
<dbReference type="GeneID" id="5031515"/>
<dbReference type="InParanoid" id="A0D5L7"/>
<keyword evidence="2" id="KW-1185">Reference proteome</keyword>
<dbReference type="EMBL" id="CT868307">
    <property type="protein sequence ID" value="CAK78334.1"/>
    <property type="molecule type" value="Genomic_DNA"/>
</dbReference>
<dbReference type="KEGG" id="ptm:GSPATT00013764001"/>
<dbReference type="RefSeq" id="XP_001445731.1">
    <property type="nucleotide sequence ID" value="XM_001445694.1"/>
</dbReference>
<organism evidence="1 2">
    <name type="scientific">Paramecium tetraurelia</name>
    <dbReference type="NCBI Taxonomy" id="5888"/>
    <lineage>
        <taxon>Eukaryota</taxon>
        <taxon>Sar</taxon>
        <taxon>Alveolata</taxon>
        <taxon>Ciliophora</taxon>
        <taxon>Intramacronucleata</taxon>
        <taxon>Oligohymenophorea</taxon>
        <taxon>Peniculida</taxon>
        <taxon>Parameciidae</taxon>
        <taxon>Paramecium</taxon>
    </lineage>
</organism>
<reference evidence="1 2" key="1">
    <citation type="journal article" date="2006" name="Nature">
        <title>Global trends of whole-genome duplications revealed by the ciliate Paramecium tetraurelia.</title>
        <authorList>
            <consortium name="Genoscope"/>
            <person name="Aury J.-M."/>
            <person name="Jaillon O."/>
            <person name="Duret L."/>
            <person name="Noel B."/>
            <person name="Jubin C."/>
            <person name="Porcel B.M."/>
            <person name="Segurens B."/>
            <person name="Daubin V."/>
            <person name="Anthouard V."/>
            <person name="Aiach N."/>
            <person name="Arnaiz O."/>
            <person name="Billaut A."/>
            <person name="Beisson J."/>
            <person name="Blanc I."/>
            <person name="Bouhouche K."/>
            <person name="Camara F."/>
            <person name="Duharcourt S."/>
            <person name="Guigo R."/>
            <person name="Gogendeau D."/>
            <person name="Katinka M."/>
            <person name="Keller A.-M."/>
            <person name="Kissmehl R."/>
            <person name="Klotz C."/>
            <person name="Koll F."/>
            <person name="Le Moue A."/>
            <person name="Lepere C."/>
            <person name="Malinsky S."/>
            <person name="Nowacki M."/>
            <person name="Nowak J.K."/>
            <person name="Plattner H."/>
            <person name="Poulain J."/>
            <person name="Ruiz F."/>
            <person name="Serrano V."/>
            <person name="Zagulski M."/>
            <person name="Dessen P."/>
            <person name="Betermier M."/>
            <person name="Weissenbach J."/>
            <person name="Scarpelli C."/>
            <person name="Schachter V."/>
            <person name="Sperling L."/>
            <person name="Meyer E."/>
            <person name="Cohen J."/>
            <person name="Wincker P."/>
        </authorList>
    </citation>
    <scope>NUCLEOTIDE SEQUENCE [LARGE SCALE GENOMIC DNA]</scope>
    <source>
        <strain evidence="1 2">Stock d4-2</strain>
    </source>
</reference>
<dbReference type="OMA" id="MGSICVA"/>
<evidence type="ECO:0000313" key="2">
    <source>
        <dbReference type="Proteomes" id="UP000000600"/>
    </source>
</evidence>